<dbReference type="AlphaFoldDB" id="A0AB73I861"/>
<accession>A0AB73I861</accession>
<evidence type="ECO:0000313" key="2">
    <source>
        <dbReference type="Proteomes" id="UP001229486"/>
    </source>
</evidence>
<reference evidence="1" key="1">
    <citation type="submission" date="2023-07" db="EMBL/GenBank/DDBJ databases">
        <title>Sorghum-associated microbial communities from plants grown in Nebraska, USA.</title>
        <authorList>
            <person name="Schachtman D."/>
        </authorList>
    </citation>
    <scope>NUCLEOTIDE SEQUENCE</scope>
    <source>
        <strain evidence="1">DS1061</strain>
    </source>
</reference>
<organism evidence="1 2">
    <name type="scientific">Paraburkholderia caledonica</name>
    <dbReference type="NCBI Taxonomy" id="134536"/>
    <lineage>
        <taxon>Bacteria</taxon>
        <taxon>Pseudomonadati</taxon>
        <taxon>Pseudomonadota</taxon>
        <taxon>Betaproteobacteria</taxon>
        <taxon>Burkholderiales</taxon>
        <taxon>Burkholderiaceae</taxon>
        <taxon>Paraburkholderia</taxon>
    </lineage>
</organism>
<sequence>MSKPVGAKNFRTCGLWQVAPYASKLTRRHRAAARADHAYARALREQTLYPQRIDALVAGQTHYRGNLCAKCGSVERRVYDNACWSCQRGRSHFAVDSRNRCVTRWKTKLSRAGYEARLSEKRREKSGESIGRWSSADGTATVTLYPGGRTHAVLSGVLDNPHFEKLSGREAGAARERYPALSEALFYAWGY</sequence>
<dbReference type="RefSeq" id="WP_392393074.1">
    <property type="nucleotide sequence ID" value="NZ_JAURTK010000002.1"/>
</dbReference>
<gene>
    <name evidence="1" type="ORF">J2793_001592</name>
</gene>
<dbReference type="EMBL" id="JAURTK010000002">
    <property type="protein sequence ID" value="MDP9646159.1"/>
    <property type="molecule type" value="Genomic_DNA"/>
</dbReference>
<protein>
    <submittedName>
        <fullName evidence="1">Uncharacterized protein</fullName>
    </submittedName>
</protein>
<comment type="caution">
    <text evidence="1">The sequence shown here is derived from an EMBL/GenBank/DDBJ whole genome shotgun (WGS) entry which is preliminary data.</text>
</comment>
<evidence type="ECO:0000313" key="1">
    <source>
        <dbReference type="EMBL" id="MDP9646159.1"/>
    </source>
</evidence>
<name>A0AB73I861_9BURK</name>
<dbReference type="Proteomes" id="UP001229486">
    <property type="component" value="Unassembled WGS sequence"/>
</dbReference>
<proteinExistence type="predicted"/>